<evidence type="ECO:0000313" key="3">
    <source>
        <dbReference type="Proteomes" id="UP000735302"/>
    </source>
</evidence>
<dbReference type="EMBL" id="BLXT01000557">
    <property type="protein sequence ID" value="GFN78161.1"/>
    <property type="molecule type" value="Genomic_DNA"/>
</dbReference>
<keyword evidence="1" id="KW-0732">Signal</keyword>
<evidence type="ECO:0008006" key="4">
    <source>
        <dbReference type="Google" id="ProtNLM"/>
    </source>
</evidence>
<accession>A0AAV3Y6S9</accession>
<reference evidence="2 3" key="1">
    <citation type="journal article" date="2021" name="Elife">
        <title>Chloroplast acquisition without the gene transfer in kleptoplastic sea slugs, Plakobranchus ocellatus.</title>
        <authorList>
            <person name="Maeda T."/>
            <person name="Takahashi S."/>
            <person name="Yoshida T."/>
            <person name="Shimamura S."/>
            <person name="Takaki Y."/>
            <person name="Nagai Y."/>
            <person name="Toyoda A."/>
            <person name="Suzuki Y."/>
            <person name="Arimoto A."/>
            <person name="Ishii H."/>
            <person name="Satoh N."/>
            <person name="Nishiyama T."/>
            <person name="Hasebe M."/>
            <person name="Maruyama T."/>
            <person name="Minagawa J."/>
            <person name="Obokata J."/>
            <person name="Shigenobu S."/>
        </authorList>
    </citation>
    <scope>NUCLEOTIDE SEQUENCE [LARGE SCALE GENOMIC DNA]</scope>
</reference>
<keyword evidence="3" id="KW-1185">Reference proteome</keyword>
<evidence type="ECO:0000313" key="2">
    <source>
        <dbReference type="EMBL" id="GFN78161.1"/>
    </source>
</evidence>
<proteinExistence type="predicted"/>
<name>A0AAV3Y6S9_9GAST</name>
<comment type="caution">
    <text evidence="2">The sequence shown here is derived from an EMBL/GenBank/DDBJ whole genome shotgun (WGS) entry which is preliminary data.</text>
</comment>
<dbReference type="Proteomes" id="UP000735302">
    <property type="component" value="Unassembled WGS sequence"/>
</dbReference>
<organism evidence="2 3">
    <name type="scientific">Plakobranchus ocellatus</name>
    <dbReference type="NCBI Taxonomy" id="259542"/>
    <lineage>
        <taxon>Eukaryota</taxon>
        <taxon>Metazoa</taxon>
        <taxon>Spiralia</taxon>
        <taxon>Lophotrochozoa</taxon>
        <taxon>Mollusca</taxon>
        <taxon>Gastropoda</taxon>
        <taxon>Heterobranchia</taxon>
        <taxon>Euthyneura</taxon>
        <taxon>Panpulmonata</taxon>
        <taxon>Sacoglossa</taxon>
        <taxon>Placobranchoidea</taxon>
        <taxon>Plakobranchidae</taxon>
        <taxon>Plakobranchus</taxon>
    </lineage>
</organism>
<feature type="signal peptide" evidence="1">
    <location>
        <begin position="1"/>
        <end position="27"/>
    </location>
</feature>
<protein>
    <recommendedName>
        <fullName evidence="4">Secreted protein</fullName>
    </recommendedName>
</protein>
<feature type="chain" id="PRO_5043472620" description="Secreted protein" evidence="1">
    <location>
        <begin position="28"/>
        <end position="104"/>
    </location>
</feature>
<gene>
    <name evidence="2" type="ORF">PoB_000466700</name>
</gene>
<dbReference type="AlphaFoldDB" id="A0AAV3Y6S9"/>
<evidence type="ECO:0000256" key="1">
    <source>
        <dbReference type="SAM" id="SignalP"/>
    </source>
</evidence>
<sequence>MKTCRVVLEWNTMSCLVLVSWMTLGRSAENSQSSQPSSKLFLSVSMPAALSCQDFVPPSDMNTSAFALGRTSRPLRQISLSQVIVTLDCVTTCTCPGLELLWRN</sequence>